<dbReference type="Proteomes" id="UP000735302">
    <property type="component" value="Unassembled WGS sequence"/>
</dbReference>
<feature type="domain" description="Reverse transcriptase zinc-binding" evidence="2">
    <location>
        <begin position="46"/>
        <end position="114"/>
    </location>
</feature>
<feature type="region of interest" description="Disordered" evidence="1">
    <location>
        <begin position="1"/>
        <end position="26"/>
    </location>
</feature>
<dbReference type="InterPro" id="IPR026960">
    <property type="entry name" value="RVT-Znf"/>
</dbReference>
<evidence type="ECO:0000313" key="4">
    <source>
        <dbReference type="Proteomes" id="UP000735302"/>
    </source>
</evidence>
<evidence type="ECO:0000313" key="3">
    <source>
        <dbReference type="EMBL" id="GFO50398.1"/>
    </source>
</evidence>
<proteinExistence type="predicted"/>
<gene>
    <name evidence="3" type="ORF">PoB_007690300</name>
</gene>
<sequence length="126" mass="14190">MKEVIGLTQNGRKGLGSGGVKSWSKTESKEKRDIIIDEIRLEENSRRTQKAVLAWNEIWHMAPFRISFHIRIVYDLLSSNTNLVQWRMKAGPTCPLCQCKQTTEHVLSSCKVALSQAGTRGGTAEF</sequence>
<accession>A0AAV4E1A6</accession>
<keyword evidence="4" id="KW-1185">Reference proteome</keyword>
<dbReference type="AlphaFoldDB" id="A0AAV4E1A6"/>
<comment type="caution">
    <text evidence="3">The sequence shown here is derived from an EMBL/GenBank/DDBJ whole genome shotgun (WGS) entry which is preliminary data.</text>
</comment>
<name>A0AAV4E1A6_9GAST</name>
<evidence type="ECO:0000259" key="2">
    <source>
        <dbReference type="Pfam" id="PF13966"/>
    </source>
</evidence>
<organism evidence="3 4">
    <name type="scientific">Plakobranchus ocellatus</name>
    <dbReference type="NCBI Taxonomy" id="259542"/>
    <lineage>
        <taxon>Eukaryota</taxon>
        <taxon>Metazoa</taxon>
        <taxon>Spiralia</taxon>
        <taxon>Lophotrochozoa</taxon>
        <taxon>Mollusca</taxon>
        <taxon>Gastropoda</taxon>
        <taxon>Heterobranchia</taxon>
        <taxon>Euthyneura</taxon>
        <taxon>Panpulmonata</taxon>
        <taxon>Sacoglossa</taxon>
        <taxon>Placobranchoidea</taxon>
        <taxon>Plakobranchidae</taxon>
        <taxon>Plakobranchus</taxon>
    </lineage>
</organism>
<dbReference type="EMBL" id="BLXT01008609">
    <property type="protein sequence ID" value="GFO50398.1"/>
    <property type="molecule type" value="Genomic_DNA"/>
</dbReference>
<dbReference type="Pfam" id="PF13966">
    <property type="entry name" value="zf-RVT"/>
    <property type="match status" value="1"/>
</dbReference>
<evidence type="ECO:0000256" key="1">
    <source>
        <dbReference type="SAM" id="MobiDB-lite"/>
    </source>
</evidence>
<protein>
    <submittedName>
        <fullName evidence="3">Polyprotein</fullName>
    </submittedName>
</protein>
<reference evidence="3 4" key="1">
    <citation type="journal article" date="2021" name="Elife">
        <title>Chloroplast acquisition without the gene transfer in kleptoplastic sea slugs, Plakobranchus ocellatus.</title>
        <authorList>
            <person name="Maeda T."/>
            <person name="Takahashi S."/>
            <person name="Yoshida T."/>
            <person name="Shimamura S."/>
            <person name="Takaki Y."/>
            <person name="Nagai Y."/>
            <person name="Toyoda A."/>
            <person name="Suzuki Y."/>
            <person name="Arimoto A."/>
            <person name="Ishii H."/>
            <person name="Satoh N."/>
            <person name="Nishiyama T."/>
            <person name="Hasebe M."/>
            <person name="Maruyama T."/>
            <person name="Minagawa J."/>
            <person name="Obokata J."/>
            <person name="Shigenobu S."/>
        </authorList>
    </citation>
    <scope>NUCLEOTIDE SEQUENCE [LARGE SCALE GENOMIC DNA]</scope>
</reference>